<dbReference type="RefSeq" id="WP_047765906.1">
    <property type="nucleotide sequence ID" value="NZ_LAQL01000019.1"/>
</dbReference>
<dbReference type="STRING" id="1489064.WH96_19255"/>
<dbReference type="EMBL" id="LAQL01000019">
    <property type="protein sequence ID" value="KLN59157.1"/>
    <property type="molecule type" value="Genomic_DNA"/>
</dbReference>
<keyword evidence="2" id="KW-1185">Reference proteome</keyword>
<organism evidence="1 2">
    <name type="scientific">Kiloniella spongiae</name>
    <dbReference type="NCBI Taxonomy" id="1489064"/>
    <lineage>
        <taxon>Bacteria</taxon>
        <taxon>Pseudomonadati</taxon>
        <taxon>Pseudomonadota</taxon>
        <taxon>Alphaproteobacteria</taxon>
        <taxon>Rhodospirillales</taxon>
        <taxon>Kiloniellaceae</taxon>
        <taxon>Kiloniella</taxon>
    </lineage>
</organism>
<gene>
    <name evidence="1" type="ORF">WH96_19255</name>
</gene>
<dbReference type="Pfam" id="PF10098">
    <property type="entry name" value="DUF2336"/>
    <property type="match status" value="1"/>
</dbReference>
<proteinExistence type="predicted"/>
<name>A0A0H2MEM1_9PROT</name>
<dbReference type="AlphaFoldDB" id="A0A0H2MEM1"/>
<sequence>MSLTQQDVAKLLANSSPEVRAETTIKVASHFEAKEFTDEEKAVAEDIFRALVKDAEIVVREALANSLKVADDLPKDVALAMAADVESVSLPVLKFSDVFTDEDLINLLKSESAAKQEAIALRSNVSEAVSDAVIDTGNENAVAKLVANEGAIITEQGYGRVMTEYKESEIVTGSLSRRPSLPASVSERLMNSLSDRLRHYIVSKHELDYDQASNLILQVRERATVSLLKEGNSQDELVKLVKQLHKGGKLTPSLVLRALCSGDMMFFETAMAELAGIKLNNAQALIHDEGQLGLKSLYNKAGMLMAYFPFVKEAIKVYREMDYSGEGNDREVFASRLLERVLTVFEVPDEELSPNEIEYLINKLQGYSA</sequence>
<dbReference type="InterPro" id="IPR014598">
    <property type="entry name" value="UCP035865"/>
</dbReference>
<dbReference type="InterPro" id="IPR019285">
    <property type="entry name" value="DUF2336"/>
</dbReference>
<reference evidence="1 2" key="1">
    <citation type="submission" date="2015-03" db="EMBL/GenBank/DDBJ databases">
        <title>Genome Sequence of Kiloniella spongiae MEBiC09566, isolated from a marine sponge.</title>
        <authorList>
            <person name="Shao Z."/>
            <person name="Wang L."/>
            <person name="Li X."/>
        </authorList>
    </citation>
    <scope>NUCLEOTIDE SEQUENCE [LARGE SCALE GENOMIC DNA]</scope>
    <source>
        <strain evidence="1 2">MEBiC09566</strain>
    </source>
</reference>
<protein>
    <recommendedName>
        <fullName evidence="3">DUF2336 domain-containing protein</fullName>
    </recommendedName>
</protein>
<dbReference type="Proteomes" id="UP000035444">
    <property type="component" value="Unassembled WGS sequence"/>
</dbReference>
<evidence type="ECO:0000313" key="1">
    <source>
        <dbReference type="EMBL" id="KLN59157.1"/>
    </source>
</evidence>
<comment type="caution">
    <text evidence="1">The sequence shown here is derived from an EMBL/GenBank/DDBJ whole genome shotgun (WGS) entry which is preliminary data.</text>
</comment>
<evidence type="ECO:0000313" key="2">
    <source>
        <dbReference type="Proteomes" id="UP000035444"/>
    </source>
</evidence>
<dbReference type="PIRSF" id="PIRSF035865">
    <property type="entry name" value="UCP035865"/>
    <property type="match status" value="1"/>
</dbReference>
<accession>A0A0H2MEM1</accession>
<evidence type="ECO:0008006" key="3">
    <source>
        <dbReference type="Google" id="ProtNLM"/>
    </source>
</evidence>